<dbReference type="RefSeq" id="WP_120583889.1">
    <property type="nucleotide sequence ID" value="NZ_RAWI01000124.1"/>
</dbReference>
<feature type="region of interest" description="Disordered" evidence="1">
    <location>
        <begin position="25"/>
        <end position="88"/>
    </location>
</feature>
<dbReference type="EMBL" id="RAWI01000124">
    <property type="protein sequence ID" value="RKI07457.1"/>
    <property type="molecule type" value="Genomic_DNA"/>
</dbReference>
<evidence type="ECO:0000313" key="3">
    <source>
        <dbReference type="EMBL" id="RKI07457.1"/>
    </source>
</evidence>
<keyword evidence="4" id="KW-1185">Reference proteome</keyword>
<feature type="signal peptide" evidence="2">
    <location>
        <begin position="1"/>
        <end position="25"/>
    </location>
</feature>
<feature type="chain" id="PRO_5045463400" description="TIGR04219 family outer membrane beta-barrel protein" evidence="2">
    <location>
        <begin position="26"/>
        <end position="292"/>
    </location>
</feature>
<accession>A0ABX9QJG3</accession>
<reference evidence="3 4" key="1">
    <citation type="submission" date="2018-09" db="EMBL/GenBank/DDBJ databases">
        <authorList>
            <person name="Livingstone P.G."/>
            <person name="Whitworth D.E."/>
        </authorList>
    </citation>
    <scope>NUCLEOTIDE SEQUENCE [LARGE SCALE GENOMIC DNA]</scope>
    <source>
        <strain evidence="3 4">CA031B</strain>
    </source>
</reference>
<comment type="caution">
    <text evidence="3">The sequence shown here is derived from an EMBL/GenBank/DDBJ whole genome shotgun (WGS) entry which is preliminary data.</text>
</comment>
<feature type="compositionally biased region" description="Basic and acidic residues" evidence="1">
    <location>
        <begin position="26"/>
        <end position="49"/>
    </location>
</feature>
<evidence type="ECO:0008006" key="5">
    <source>
        <dbReference type="Google" id="ProtNLM"/>
    </source>
</evidence>
<proteinExistence type="predicted"/>
<organism evidence="3 4">
    <name type="scientific">Corallococcus praedator</name>
    <dbReference type="NCBI Taxonomy" id="2316724"/>
    <lineage>
        <taxon>Bacteria</taxon>
        <taxon>Pseudomonadati</taxon>
        <taxon>Myxococcota</taxon>
        <taxon>Myxococcia</taxon>
        <taxon>Myxococcales</taxon>
        <taxon>Cystobacterineae</taxon>
        <taxon>Myxococcaceae</taxon>
        <taxon>Corallococcus</taxon>
    </lineage>
</organism>
<gene>
    <name evidence="3" type="ORF">D7Y13_17820</name>
</gene>
<name>A0ABX9QJG3_9BACT</name>
<dbReference type="Proteomes" id="UP000278907">
    <property type="component" value="Unassembled WGS sequence"/>
</dbReference>
<evidence type="ECO:0000256" key="2">
    <source>
        <dbReference type="SAM" id="SignalP"/>
    </source>
</evidence>
<feature type="compositionally biased region" description="Low complexity" evidence="1">
    <location>
        <begin position="77"/>
        <end position="88"/>
    </location>
</feature>
<protein>
    <recommendedName>
        <fullName evidence="5">TIGR04219 family outer membrane beta-barrel protein</fullName>
    </recommendedName>
</protein>
<evidence type="ECO:0000256" key="1">
    <source>
        <dbReference type="SAM" id="MobiDB-lite"/>
    </source>
</evidence>
<evidence type="ECO:0000313" key="4">
    <source>
        <dbReference type="Proteomes" id="UP000278907"/>
    </source>
</evidence>
<sequence length="292" mass="30300">MSASRPTLCAGLVVGLLLAAPAAEARFGKKSADTSSKDDDKDSRVHEASPIKPRPTHEASSYTPPEDDDDDDCCVTPSEPSYSSGPSYSERLYGHAAISASESEELAAVAVRSLPPRPPSPPIDVRMGLNLGAMGGGTSGDVFLGMEGSALGVALQGTKLTLPTDDGTAGTDVINLVSLHVTWAALSTDRLRWRAEAGFSFANAPDIFFAGPSLATSLEACLVGPLDLEVRVQGTPTPYRQLDASAGLAVHLGAFVMRAGWRGLILDDAGKVDGVAHVDRFTGPYAGAGFAF</sequence>
<keyword evidence="2" id="KW-0732">Signal</keyword>